<sequence>MNKCQIQARLIEKGSNFRRFALTHGYEPRTVTQAVQRWAGASTLPNGRLTFSILRDLSLAIGAEVLPGILADADDVERMRRPTMTEEP</sequence>
<dbReference type="EMBL" id="JBHLSS010000064">
    <property type="protein sequence ID" value="MFC0710015.1"/>
    <property type="molecule type" value="Genomic_DNA"/>
</dbReference>
<reference evidence="1 2" key="1">
    <citation type="submission" date="2024-09" db="EMBL/GenBank/DDBJ databases">
        <authorList>
            <person name="Sun Q."/>
            <person name="Mori K."/>
        </authorList>
    </citation>
    <scope>NUCLEOTIDE SEQUENCE [LARGE SCALE GENOMIC DNA]</scope>
    <source>
        <strain evidence="1 2">NCAIM B.01794</strain>
    </source>
</reference>
<dbReference type="RefSeq" id="WP_376945582.1">
    <property type="nucleotide sequence ID" value="NZ_CP171449.1"/>
</dbReference>
<protein>
    <recommendedName>
        <fullName evidence="3">Phage-associated protein, BcepMu gp16 family</fullName>
    </recommendedName>
</protein>
<accession>A0ABV6SKH0</accession>
<comment type="caution">
    <text evidence="1">The sequence shown here is derived from an EMBL/GenBank/DDBJ whole genome shotgun (WGS) entry which is preliminary data.</text>
</comment>
<organism evidence="1 2">
    <name type="scientific">Azorhizophilus paspali</name>
    <name type="common">Azotobacter paspali</name>
    <dbReference type="NCBI Taxonomy" id="69963"/>
    <lineage>
        <taxon>Bacteria</taxon>
        <taxon>Pseudomonadati</taxon>
        <taxon>Pseudomonadota</taxon>
        <taxon>Gammaproteobacteria</taxon>
        <taxon>Pseudomonadales</taxon>
        <taxon>Pseudomonadaceae</taxon>
        <taxon>Azorhizophilus</taxon>
    </lineage>
</organism>
<dbReference type="Proteomes" id="UP001589891">
    <property type="component" value="Unassembled WGS sequence"/>
</dbReference>
<name>A0ABV6SKH0_AZOPA</name>
<gene>
    <name evidence="1" type="ORF">ACFFGX_10735</name>
</gene>
<evidence type="ECO:0000313" key="1">
    <source>
        <dbReference type="EMBL" id="MFC0710015.1"/>
    </source>
</evidence>
<keyword evidence="2" id="KW-1185">Reference proteome</keyword>
<evidence type="ECO:0000313" key="2">
    <source>
        <dbReference type="Proteomes" id="UP001589891"/>
    </source>
</evidence>
<evidence type="ECO:0008006" key="3">
    <source>
        <dbReference type="Google" id="ProtNLM"/>
    </source>
</evidence>
<proteinExistence type="predicted"/>